<keyword evidence="3" id="KW-0804">Transcription</keyword>
<dbReference type="NCBIfam" id="TIGR01557">
    <property type="entry name" value="myb_SHAQKYF"/>
    <property type="match status" value="1"/>
</dbReference>
<dbReference type="InterPro" id="IPR006447">
    <property type="entry name" value="Myb_dom_plants"/>
</dbReference>
<feature type="domain" description="HTH myb-type" evidence="5">
    <location>
        <begin position="73"/>
        <end position="133"/>
    </location>
</feature>
<evidence type="ECO:0000259" key="5">
    <source>
        <dbReference type="PROSITE" id="PS51294"/>
    </source>
</evidence>
<comment type="subcellular location">
    <subcellularLocation>
        <location evidence="1">Nucleus</location>
    </subcellularLocation>
</comment>
<dbReference type="Pfam" id="PF00249">
    <property type="entry name" value="Myb_DNA-binding"/>
    <property type="match status" value="1"/>
</dbReference>
<evidence type="ECO:0000256" key="4">
    <source>
        <dbReference type="ARBA" id="ARBA00023242"/>
    </source>
</evidence>
<accession>A0A5C7GS34</accession>
<dbReference type="InterPro" id="IPR017930">
    <property type="entry name" value="Myb_dom"/>
</dbReference>
<dbReference type="FunFam" id="1.10.10.60:FF:000002">
    <property type="entry name" value="Myb family transcription factor"/>
    <property type="match status" value="1"/>
</dbReference>
<dbReference type="OrthoDB" id="551907at2759"/>
<dbReference type="GO" id="GO:0003700">
    <property type="term" value="F:DNA-binding transcription factor activity"/>
    <property type="evidence" value="ECO:0007669"/>
    <property type="project" value="InterPro"/>
</dbReference>
<proteinExistence type="predicted"/>
<dbReference type="GO" id="GO:0003677">
    <property type="term" value="F:DNA binding"/>
    <property type="evidence" value="ECO:0007669"/>
    <property type="project" value="InterPro"/>
</dbReference>
<evidence type="ECO:0000313" key="6">
    <source>
        <dbReference type="EMBL" id="TXG46986.1"/>
    </source>
</evidence>
<evidence type="ECO:0000256" key="2">
    <source>
        <dbReference type="ARBA" id="ARBA00023015"/>
    </source>
</evidence>
<sequence>MDSSTIEFGSQIQSQSSSSLSSNMIIMGGVTSRIISRRVVDLDDHGDDHQKAVVLLPHRRMSSKSPVVRPYIRSKIPRIRWTPDLHRCFVHAVQRLGGEDRATPKMVLQIMDVKGLSISHVKSHLQMYRSMKHEQKMIQEVTEAAAKRNNDEEDDNNKLIDPMIQWQQNQYDHQLKYLEEVMMMMNNNNSIPILNQGFGTRNYVDQDHHQLPLNNHTATSMPSYYRKENHDQNMWIGIDHDHLQKPTSNYIIFKDLLSTADQVVSSSEQEEKEILTFRNGGSKRMEDLADHSSSLPLLKADHDQMKYYSEVMSGVSLDLTLA</sequence>
<gene>
    <name evidence="6" type="ORF">EZV62_026280</name>
</gene>
<comment type="caution">
    <text evidence="6">The sequence shown here is derived from an EMBL/GenBank/DDBJ whole genome shotgun (WGS) entry which is preliminary data.</text>
</comment>
<dbReference type="Gene3D" id="1.10.10.60">
    <property type="entry name" value="Homeodomain-like"/>
    <property type="match status" value="1"/>
</dbReference>
<protein>
    <recommendedName>
        <fullName evidence="5">HTH myb-type domain-containing protein</fullName>
    </recommendedName>
</protein>
<dbReference type="InterPro" id="IPR001005">
    <property type="entry name" value="SANT/Myb"/>
</dbReference>
<dbReference type="InterPro" id="IPR009057">
    <property type="entry name" value="Homeodomain-like_sf"/>
</dbReference>
<reference evidence="7" key="1">
    <citation type="journal article" date="2019" name="Gigascience">
        <title>De novo genome assembly of the endangered Acer yangbiense, a plant species with extremely small populations endemic to Yunnan Province, China.</title>
        <authorList>
            <person name="Yang J."/>
            <person name="Wariss H.M."/>
            <person name="Tao L."/>
            <person name="Zhang R."/>
            <person name="Yun Q."/>
            <person name="Hollingsworth P."/>
            <person name="Dao Z."/>
            <person name="Luo G."/>
            <person name="Guo H."/>
            <person name="Ma Y."/>
            <person name="Sun W."/>
        </authorList>
    </citation>
    <scope>NUCLEOTIDE SEQUENCE [LARGE SCALE GENOMIC DNA]</scope>
    <source>
        <strain evidence="7">cv. Malutang</strain>
    </source>
</reference>
<dbReference type="InterPro" id="IPR046955">
    <property type="entry name" value="PHR1-like"/>
</dbReference>
<evidence type="ECO:0000256" key="3">
    <source>
        <dbReference type="ARBA" id="ARBA00023163"/>
    </source>
</evidence>
<dbReference type="EMBL" id="VAHF01000013">
    <property type="protein sequence ID" value="TXG46986.1"/>
    <property type="molecule type" value="Genomic_DNA"/>
</dbReference>
<keyword evidence="7" id="KW-1185">Reference proteome</keyword>
<keyword evidence="4" id="KW-0539">Nucleus</keyword>
<name>A0A5C7GS34_9ROSI</name>
<dbReference type="AlphaFoldDB" id="A0A5C7GS34"/>
<dbReference type="PANTHER" id="PTHR31314:SF84">
    <property type="entry name" value="HOMEODOMAIN-LIKE SUPERFAMILY PROTEIN-RELATED"/>
    <property type="match status" value="1"/>
</dbReference>
<dbReference type="PROSITE" id="PS51294">
    <property type="entry name" value="HTH_MYB"/>
    <property type="match status" value="1"/>
</dbReference>
<organism evidence="6 7">
    <name type="scientific">Acer yangbiense</name>
    <dbReference type="NCBI Taxonomy" id="1000413"/>
    <lineage>
        <taxon>Eukaryota</taxon>
        <taxon>Viridiplantae</taxon>
        <taxon>Streptophyta</taxon>
        <taxon>Embryophyta</taxon>
        <taxon>Tracheophyta</taxon>
        <taxon>Spermatophyta</taxon>
        <taxon>Magnoliopsida</taxon>
        <taxon>eudicotyledons</taxon>
        <taxon>Gunneridae</taxon>
        <taxon>Pentapetalae</taxon>
        <taxon>rosids</taxon>
        <taxon>malvids</taxon>
        <taxon>Sapindales</taxon>
        <taxon>Sapindaceae</taxon>
        <taxon>Hippocastanoideae</taxon>
        <taxon>Acereae</taxon>
        <taxon>Acer</taxon>
    </lineage>
</organism>
<dbReference type="GO" id="GO:0005634">
    <property type="term" value="C:nucleus"/>
    <property type="evidence" value="ECO:0007669"/>
    <property type="project" value="UniProtKB-SubCell"/>
</dbReference>
<keyword evidence="2" id="KW-0805">Transcription regulation</keyword>
<dbReference type="SUPFAM" id="SSF46689">
    <property type="entry name" value="Homeodomain-like"/>
    <property type="match status" value="1"/>
</dbReference>
<dbReference type="PANTHER" id="PTHR31314">
    <property type="entry name" value="MYB FAMILY TRANSCRIPTION FACTOR PHL7-LIKE"/>
    <property type="match status" value="1"/>
</dbReference>
<evidence type="ECO:0000313" key="7">
    <source>
        <dbReference type="Proteomes" id="UP000323000"/>
    </source>
</evidence>
<dbReference type="Proteomes" id="UP000323000">
    <property type="component" value="Chromosome 13"/>
</dbReference>
<evidence type="ECO:0000256" key="1">
    <source>
        <dbReference type="ARBA" id="ARBA00004123"/>
    </source>
</evidence>